<dbReference type="OrthoDB" id="9801841at2"/>
<keyword evidence="2 5" id="KW-0547">Nucleotide-binding</keyword>
<dbReference type="InterPro" id="IPR017441">
    <property type="entry name" value="Protein_kinase_ATP_BS"/>
</dbReference>
<dbReference type="Proteomes" id="UP000238823">
    <property type="component" value="Unassembled WGS sequence"/>
</dbReference>
<dbReference type="SMART" id="SM00220">
    <property type="entry name" value="S_TKc"/>
    <property type="match status" value="1"/>
</dbReference>
<dbReference type="GO" id="GO:0005524">
    <property type="term" value="F:ATP binding"/>
    <property type="evidence" value="ECO:0007669"/>
    <property type="project" value="UniProtKB-UniRule"/>
</dbReference>
<dbReference type="GO" id="GO:0004674">
    <property type="term" value="F:protein serine/threonine kinase activity"/>
    <property type="evidence" value="ECO:0007669"/>
    <property type="project" value="UniProtKB-EC"/>
</dbReference>
<dbReference type="PANTHER" id="PTHR43289:SF6">
    <property type="entry name" value="SERINE_THREONINE-PROTEIN KINASE NEKL-3"/>
    <property type="match status" value="1"/>
</dbReference>
<keyword evidence="4 5" id="KW-0067">ATP-binding</keyword>
<dbReference type="AlphaFoldDB" id="A0A2S9YVN7"/>
<sequence length="971" mass="104111">MPCLTANQLSEYIEGVLPASERAAVESELASCDECRALLRDWAQTTLRSIDAREQPTAPEQPLVHRRGDRLDAYELVDYLGAGGMGLVFTGRDLELDRDVAIKVVRPNLVASAAAAEDLLAEARAMAAVKHPNVVCVYAAGRAEGLAFIAMEKVDGARLTEWLGEGRGQAAVLSVFCGVARGLAALHAIGFVHRDVKPDNILVERDGTAKLADFGLARRGVGEELVGTPAFMAPEVRAGVGASPASDQYSFCLTLRQTWPEAPPEIAAIVARGLEPEPERRWPDMGALADAIEVIAAGGRPRRRWLAVAAVATASTVALAVGVFSALAPEPDQDRCSGLDDGPRALWGSQRRAAVRRQFLASERPWAERAFDRLDRGLSAATEDLGAARRRLCLDSPPPVRARARRLCLDRVSTDLADTVAHLTTADPQAVNAAAELVESLADPQRCSGDDSMSATANPIAAAVGQAELLNAAGDYTGALERLAAIEAAVSALEADDEGQADLGLAVRYHLARASVAQRRQRYDQAADALERAARPAAAAGHPGRLAEVHTQLAVVTGYHQSRVEVGHAHLETAAAWAELAGEPRVLAELEDARGLVAAAQGDYEGAAQAFSRAVAVRETLDDPLGEAESLYLRGTYGRYLSDRESSAADLERALEIRERELGRAHPDVLRIYGSLGLLASANGAVEPSLEWFRRAAAEAEATLGSDDLELARHLHALGSQQVIHGDYDAAERNLERALAIRERQLEAADVDIVRTLVGLASLNYYRGAYAESQRYYALALELGSEAYPATHPELGILARGYGLAALGAGDLDLARRHIQRAVDIAREHAGSADLAAALSDLGLVEAMAERWQPARERVSESLALREAAQRVADPDWAYSYALLAEIELELGEVDSAELSIERAIALRTQHGVAPSLIAECEFVLAKIQWRRGQRARARQTARAALTRLGSARPALAEVIREWITSPNDHG</sequence>
<dbReference type="SMART" id="SM00028">
    <property type="entry name" value="TPR"/>
    <property type="match status" value="10"/>
</dbReference>
<dbReference type="PROSITE" id="PS00107">
    <property type="entry name" value="PROTEIN_KINASE_ATP"/>
    <property type="match status" value="1"/>
</dbReference>
<dbReference type="Gene3D" id="1.10.510.10">
    <property type="entry name" value="Transferase(Phosphotransferase) domain 1"/>
    <property type="match status" value="1"/>
</dbReference>
<dbReference type="Gene3D" id="1.25.40.10">
    <property type="entry name" value="Tetratricopeptide repeat domain"/>
    <property type="match status" value="2"/>
</dbReference>
<dbReference type="PROSITE" id="PS50011">
    <property type="entry name" value="PROTEIN_KINASE_DOM"/>
    <property type="match status" value="1"/>
</dbReference>
<evidence type="ECO:0000256" key="2">
    <source>
        <dbReference type="ARBA" id="ARBA00022741"/>
    </source>
</evidence>
<dbReference type="EC" id="2.7.11.1" evidence="7"/>
<evidence type="ECO:0000313" key="7">
    <source>
        <dbReference type="EMBL" id="PRQ09109.1"/>
    </source>
</evidence>
<dbReference type="CDD" id="cd14014">
    <property type="entry name" value="STKc_PknB_like"/>
    <property type="match status" value="1"/>
</dbReference>
<accession>A0A2S9YVN7</accession>
<dbReference type="InterPro" id="IPR011009">
    <property type="entry name" value="Kinase-like_dom_sf"/>
</dbReference>
<evidence type="ECO:0000256" key="5">
    <source>
        <dbReference type="PROSITE-ProRule" id="PRU10141"/>
    </source>
</evidence>
<feature type="domain" description="Protein kinase" evidence="6">
    <location>
        <begin position="74"/>
        <end position="446"/>
    </location>
</feature>
<dbReference type="Gene3D" id="1.10.10.1320">
    <property type="entry name" value="Anti-sigma factor, zinc-finger domain"/>
    <property type="match status" value="1"/>
</dbReference>
<organism evidence="7 8">
    <name type="scientific">Enhygromyxa salina</name>
    <dbReference type="NCBI Taxonomy" id="215803"/>
    <lineage>
        <taxon>Bacteria</taxon>
        <taxon>Pseudomonadati</taxon>
        <taxon>Myxococcota</taxon>
        <taxon>Polyangia</taxon>
        <taxon>Nannocystales</taxon>
        <taxon>Nannocystaceae</taxon>
        <taxon>Enhygromyxa</taxon>
    </lineage>
</organism>
<dbReference type="SUPFAM" id="SSF48452">
    <property type="entry name" value="TPR-like"/>
    <property type="match status" value="2"/>
</dbReference>
<feature type="binding site" evidence="5">
    <location>
        <position position="103"/>
    </location>
    <ligand>
        <name>ATP</name>
        <dbReference type="ChEBI" id="CHEBI:30616"/>
    </ligand>
</feature>
<reference evidence="7 8" key="1">
    <citation type="submission" date="2018-03" db="EMBL/GenBank/DDBJ databases">
        <title>Draft Genome Sequences of the Obligatory Marine Myxobacteria Enhygromyxa salina SWB007.</title>
        <authorList>
            <person name="Poehlein A."/>
            <person name="Moghaddam J.A."/>
            <person name="Harms H."/>
            <person name="Alanjari M."/>
            <person name="Koenig G.M."/>
            <person name="Daniel R."/>
            <person name="Schaeberle T.F."/>
        </authorList>
    </citation>
    <scope>NUCLEOTIDE SEQUENCE [LARGE SCALE GENOMIC DNA]</scope>
    <source>
        <strain evidence="7 8">SWB007</strain>
    </source>
</reference>
<dbReference type="PANTHER" id="PTHR43289">
    <property type="entry name" value="MITOGEN-ACTIVATED PROTEIN KINASE KINASE KINASE 20-RELATED"/>
    <property type="match status" value="1"/>
</dbReference>
<proteinExistence type="predicted"/>
<dbReference type="InterPro" id="IPR008271">
    <property type="entry name" value="Ser/Thr_kinase_AS"/>
</dbReference>
<evidence type="ECO:0000256" key="3">
    <source>
        <dbReference type="ARBA" id="ARBA00022777"/>
    </source>
</evidence>
<dbReference type="RefSeq" id="WP_106088146.1">
    <property type="nucleotide sequence ID" value="NZ_PVNL01000030.1"/>
</dbReference>
<protein>
    <submittedName>
        <fullName evidence="7">Serine/threonine-protein kinase Pkn1</fullName>
        <ecNumber evidence="7">2.7.11.1</ecNumber>
    </submittedName>
</protein>
<evidence type="ECO:0000256" key="4">
    <source>
        <dbReference type="ARBA" id="ARBA00022840"/>
    </source>
</evidence>
<evidence type="ECO:0000259" key="6">
    <source>
        <dbReference type="PROSITE" id="PS50011"/>
    </source>
</evidence>
<keyword evidence="1 7" id="KW-0808">Transferase</keyword>
<dbReference type="SUPFAM" id="SSF56112">
    <property type="entry name" value="Protein kinase-like (PK-like)"/>
    <property type="match status" value="1"/>
</dbReference>
<dbReference type="InterPro" id="IPR019734">
    <property type="entry name" value="TPR_rpt"/>
</dbReference>
<dbReference type="Gene3D" id="3.30.200.20">
    <property type="entry name" value="Phosphorylase Kinase, domain 1"/>
    <property type="match status" value="1"/>
</dbReference>
<dbReference type="InterPro" id="IPR041916">
    <property type="entry name" value="Anti_sigma_zinc_sf"/>
</dbReference>
<dbReference type="InterPro" id="IPR011990">
    <property type="entry name" value="TPR-like_helical_dom_sf"/>
</dbReference>
<dbReference type="Pfam" id="PF00069">
    <property type="entry name" value="Pkinase"/>
    <property type="match status" value="1"/>
</dbReference>
<comment type="caution">
    <text evidence="7">The sequence shown here is derived from an EMBL/GenBank/DDBJ whole genome shotgun (WGS) entry which is preliminary data.</text>
</comment>
<evidence type="ECO:0000313" key="8">
    <source>
        <dbReference type="Proteomes" id="UP000238823"/>
    </source>
</evidence>
<dbReference type="Pfam" id="PF13424">
    <property type="entry name" value="TPR_12"/>
    <property type="match status" value="1"/>
</dbReference>
<dbReference type="EMBL" id="PVNL01000030">
    <property type="protein sequence ID" value="PRQ09109.1"/>
    <property type="molecule type" value="Genomic_DNA"/>
</dbReference>
<gene>
    <name evidence="7" type="primary">pkn1_4</name>
    <name evidence="7" type="ORF">ENSA7_10990</name>
</gene>
<dbReference type="PROSITE" id="PS00108">
    <property type="entry name" value="PROTEIN_KINASE_ST"/>
    <property type="match status" value="1"/>
</dbReference>
<keyword evidence="3 7" id="KW-0418">Kinase</keyword>
<evidence type="ECO:0000256" key="1">
    <source>
        <dbReference type="ARBA" id="ARBA00022679"/>
    </source>
</evidence>
<dbReference type="InterPro" id="IPR000719">
    <property type="entry name" value="Prot_kinase_dom"/>
</dbReference>
<name>A0A2S9YVN7_9BACT</name>